<sequence>MEKVSTVNTVNDRIGDESGGKILESLKEADSWDSFLKICQSTDVKKLINLPMTPMSFNDISGIDKHKRYAKISSIPSLLQILFMAGALGRPIQQYSEIKRYGYDICLPPCPCQEGDSPQTLNVFWVKFKATSVQMNHVVPLLKVREETGIVIVICPLTSIMQDQVKTLKKGIRTSFVNLQGAVAYSYSSDNKDSDESKHESLSIANKNLKLM</sequence>
<comment type="caution">
    <text evidence="1">The sequence shown here is derived from an EMBL/GenBank/DDBJ whole genome shotgun (WGS) entry which is preliminary data.</text>
</comment>
<organism evidence="1 2">
    <name type="scientific">Mytilus edulis</name>
    <name type="common">Blue mussel</name>
    <dbReference type="NCBI Taxonomy" id="6550"/>
    <lineage>
        <taxon>Eukaryota</taxon>
        <taxon>Metazoa</taxon>
        <taxon>Spiralia</taxon>
        <taxon>Lophotrochozoa</taxon>
        <taxon>Mollusca</taxon>
        <taxon>Bivalvia</taxon>
        <taxon>Autobranchia</taxon>
        <taxon>Pteriomorphia</taxon>
        <taxon>Mytilida</taxon>
        <taxon>Mytiloidea</taxon>
        <taxon>Mytilidae</taxon>
        <taxon>Mytilinae</taxon>
        <taxon>Mytilus</taxon>
    </lineage>
</organism>
<reference evidence="1" key="1">
    <citation type="submission" date="2021-03" db="EMBL/GenBank/DDBJ databases">
        <authorList>
            <person name="Bekaert M."/>
        </authorList>
    </citation>
    <scope>NUCLEOTIDE SEQUENCE</scope>
</reference>
<evidence type="ECO:0000313" key="2">
    <source>
        <dbReference type="Proteomes" id="UP000683360"/>
    </source>
</evidence>
<name>A0A8S3RVR8_MYTED</name>
<dbReference type="InterPro" id="IPR027417">
    <property type="entry name" value="P-loop_NTPase"/>
</dbReference>
<dbReference type="Gene3D" id="3.40.50.300">
    <property type="entry name" value="P-loop containing nucleotide triphosphate hydrolases"/>
    <property type="match status" value="1"/>
</dbReference>
<evidence type="ECO:0000313" key="1">
    <source>
        <dbReference type="EMBL" id="CAG2213151.1"/>
    </source>
</evidence>
<protein>
    <submittedName>
        <fullName evidence="1">Uncharacterized protein</fullName>
    </submittedName>
</protein>
<dbReference type="AlphaFoldDB" id="A0A8S3RVR8"/>
<proteinExistence type="predicted"/>
<dbReference type="Proteomes" id="UP000683360">
    <property type="component" value="Unassembled WGS sequence"/>
</dbReference>
<keyword evidence="2" id="KW-1185">Reference proteome</keyword>
<accession>A0A8S3RVR8</accession>
<gene>
    <name evidence="1" type="ORF">MEDL_27084</name>
</gene>
<dbReference type="EMBL" id="CAJPWZ010001337">
    <property type="protein sequence ID" value="CAG2213151.1"/>
    <property type="molecule type" value="Genomic_DNA"/>
</dbReference>